<feature type="chain" id="PRO_5043427280" evidence="3">
    <location>
        <begin position="19"/>
        <end position="487"/>
    </location>
</feature>
<evidence type="ECO:0000256" key="1">
    <source>
        <dbReference type="PROSITE-ProRule" id="PRU00023"/>
    </source>
</evidence>
<comment type="caution">
    <text evidence="4">The sequence shown here is derived from an EMBL/GenBank/DDBJ whole genome shotgun (WGS) entry which is preliminary data.</text>
</comment>
<dbReference type="EMBL" id="CAXITT010000017">
    <property type="protein sequence ID" value="CAL1527425.1"/>
    <property type="molecule type" value="Genomic_DNA"/>
</dbReference>
<dbReference type="Pfam" id="PF12796">
    <property type="entry name" value="Ank_2"/>
    <property type="match status" value="1"/>
</dbReference>
<feature type="repeat" description="ANK" evidence="1">
    <location>
        <begin position="465"/>
        <end position="487"/>
    </location>
</feature>
<accession>A0AAV2H213</accession>
<feature type="repeat" description="ANK" evidence="1">
    <location>
        <begin position="432"/>
        <end position="464"/>
    </location>
</feature>
<dbReference type="AlphaFoldDB" id="A0AAV2H213"/>
<evidence type="ECO:0000313" key="4">
    <source>
        <dbReference type="EMBL" id="CAL1527425.1"/>
    </source>
</evidence>
<dbReference type="PANTHER" id="PTHR22677">
    <property type="entry name" value="ANKYRIN REPEAT DOMAIN-CONTAINING PROTEIN 60"/>
    <property type="match status" value="1"/>
</dbReference>
<dbReference type="PRINTS" id="PR01415">
    <property type="entry name" value="ANKYRIN"/>
</dbReference>
<feature type="repeat" description="ANK" evidence="1">
    <location>
        <begin position="399"/>
        <end position="431"/>
    </location>
</feature>
<protein>
    <submittedName>
        <fullName evidence="4">Uncharacterized protein</fullName>
    </submittedName>
</protein>
<evidence type="ECO:0000313" key="5">
    <source>
        <dbReference type="Proteomes" id="UP001497497"/>
    </source>
</evidence>
<keyword evidence="5" id="KW-1185">Reference proteome</keyword>
<evidence type="ECO:0000256" key="3">
    <source>
        <dbReference type="SAM" id="SignalP"/>
    </source>
</evidence>
<evidence type="ECO:0000256" key="2">
    <source>
        <dbReference type="SAM" id="Phobius"/>
    </source>
</evidence>
<keyword evidence="2" id="KW-0812">Transmembrane</keyword>
<gene>
    <name evidence="4" type="ORF">GSLYS_00001602001</name>
</gene>
<dbReference type="SMART" id="SM00248">
    <property type="entry name" value="ANK"/>
    <property type="match status" value="5"/>
</dbReference>
<dbReference type="Gene3D" id="1.25.40.20">
    <property type="entry name" value="Ankyrin repeat-containing domain"/>
    <property type="match status" value="2"/>
</dbReference>
<organism evidence="4 5">
    <name type="scientific">Lymnaea stagnalis</name>
    <name type="common">Great pond snail</name>
    <name type="synonym">Helix stagnalis</name>
    <dbReference type="NCBI Taxonomy" id="6523"/>
    <lineage>
        <taxon>Eukaryota</taxon>
        <taxon>Metazoa</taxon>
        <taxon>Spiralia</taxon>
        <taxon>Lophotrochozoa</taxon>
        <taxon>Mollusca</taxon>
        <taxon>Gastropoda</taxon>
        <taxon>Heterobranchia</taxon>
        <taxon>Euthyneura</taxon>
        <taxon>Panpulmonata</taxon>
        <taxon>Hygrophila</taxon>
        <taxon>Lymnaeoidea</taxon>
        <taxon>Lymnaeidae</taxon>
        <taxon>Lymnaea</taxon>
    </lineage>
</organism>
<keyword evidence="2" id="KW-0472">Membrane</keyword>
<keyword evidence="2" id="KW-1133">Transmembrane helix</keyword>
<keyword evidence="1" id="KW-0040">ANK repeat</keyword>
<dbReference type="InterPro" id="IPR039323">
    <property type="entry name" value="ANKRD_45/46/60"/>
</dbReference>
<dbReference type="InterPro" id="IPR002110">
    <property type="entry name" value="Ankyrin_rpt"/>
</dbReference>
<dbReference type="PROSITE" id="PS50297">
    <property type="entry name" value="ANK_REP_REGION"/>
    <property type="match status" value="4"/>
</dbReference>
<proteinExistence type="predicted"/>
<feature type="transmembrane region" description="Helical" evidence="2">
    <location>
        <begin position="255"/>
        <end position="278"/>
    </location>
</feature>
<dbReference type="SUPFAM" id="SSF48403">
    <property type="entry name" value="Ankyrin repeat"/>
    <property type="match status" value="1"/>
</dbReference>
<dbReference type="InterPro" id="IPR036770">
    <property type="entry name" value="Ankyrin_rpt-contain_sf"/>
</dbReference>
<dbReference type="Proteomes" id="UP001497497">
    <property type="component" value="Unassembled WGS sequence"/>
</dbReference>
<dbReference type="PANTHER" id="PTHR22677:SF4">
    <property type="entry name" value="USHER SYNDROME TYPE-1G PROTEIN-LIKE PROTEIN"/>
    <property type="match status" value="1"/>
</dbReference>
<name>A0AAV2H213_LYMST</name>
<keyword evidence="3" id="KW-0732">Signal</keyword>
<dbReference type="Pfam" id="PF13637">
    <property type="entry name" value="Ank_4"/>
    <property type="match status" value="1"/>
</dbReference>
<dbReference type="PROSITE" id="PS50088">
    <property type="entry name" value="ANK_REPEAT"/>
    <property type="match status" value="4"/>
</dbReference>
<feature type="repeat" description="ANK" evidence="1">
    <location>
        <begin position="366"/>
        <end position="398"/>
    </location>
</feature>
<feature type="non-terminal residue" evidence="4">
    <location>
        <position position="487"/>
    </location>
</feature>
<sequence>MCCSSTVLLANLIAVILAQSITFNSPKQEDYKTTCTRGVLINDTLIINSIVNFTNVNDVENVTYAVFQIQERGNVETKLLFFQNLQVPCVNSEHNSYKCGKVDENVVQFSFKLVAFPSYINATVIGTLQVKSTKISKAVMDFPALFETIGVKGVLSVNGHSYTTDDCRINTTSSDLHIQFACISAVKPCRIEMVLNGSRHINASDYVETKVTLDDEQFIHIHINYAACTLEQKIKHFNCVVRLGLLTSLKEDNELGIIIGSVFSAAILIGAIIFAIFWKRRKKWKSSCFSCLESNDQKIRQAGECELLTGQENTTVNPLKKKSKKGNKTTKNFDWITLYDASEKGQKDIVELLIKNQANVNEKTTLGYTALYVASQNGHKDIVKFLIKNQANVNEKTKTGSTALYIASQNGHKDIVEFLIKNQANVNEKTTGGYTALYVASHNGHKDIVELLIKNQANVNKKATDGATALYVASHNGHKDIVELLIK</sequence>
<reference evidence="4 5" key="1">
    <citation type="submission" date="2024-04" db="EMBL/GenBank/DDBJ databases">
        <authorList>
            <consortium name="Genoscope - CEA"/>
            <person name="William W."/>
        </authorList>
    </citation>
    <scope>NUCLEOTIDE SEQUENCE [LARGE SCALE GENOMIC DNA]</scope>
</reference>
<feature type="signal peptide" evidence="3">
    <location>
        <begin position="1"/>
        <end position="18"/>
    </location>
</feature>